<protein>
    <submittedName>
        <fullName evidence="2">Uncharacterized protein</fullName>
    </submittedName>
</protein>
<dbReference type="Proteomes" id="UP000236333">
    <property type="component" value="Unassembled WGS sequence"/>
</dbReference>
<dbReference type="EMBL" id="PGGS01000270">
    <property type="protein sequence ID" value="PNH05936.1"/>
    <property type="molecule type" value="Genomic_DNA"/>
</dbReference>
<feature type="compositionally biased region" description="Basic and acidic residues" evidence="1">
    <location>
        <begin position="11"/>
        <end position="20"/>
    </location>
</feature>
<dbReference type="OrthoDB" id="553044at2759"/>
<evidence type="ECO:0000256" key="1">
    <source>
        <dbReference type="SAM" id="MobiDB-lite"/>
    </source>
</evidence>
<accession>A0A2J8A0A2</accession>
<proteinExistence type="predicted"/>
<comment type="caution">
    <text evidence="2">The sequence shown here is derived from an EMBL/GenBank/DDBJ whole genome shotgun (WGS) entry which is preliminary data.</text>
</comment>
<feature type="region of interest" description="Disordered" evidence="1">
    <location>
        <begin position="1"/>
        <end position="32"/>
    </location>
</feature>
<organism evidence="2 3">
    <name type="scientific">Tetrabaena socialis</name>
    <dbReference type="NCBI Taxonomy" id="47790"/>
    <lineage>
        <taxon>Eukaryota</taxon>
        <taxon>Viridiplantae</taxon>
        <taxon>Chlorophyta</taxon>
        <taxon>core chlorophytes</taxon>
        <taxon>Chlorophyceae</taxon>
        <taxon>CS clade</taxon>
        <taxon>Chlamydomonadales</taxon>
        <taxon>Tetrabaenaceae</taxon>
        <taxon>Tetrabaena</taxon>
    </lineage>
</organism>
<sequence length="154" mass="16906">MPDAESAPEGNRNRSGESRAQRSAMPSFFRAQPLARSCGGEERSGFLMMERKRVEQLVLQEFAAGLSDLSDEQLAGLLEDVLRGALRGGRPSSPVQLLGRVTQAPARPGSASEAARLPKRGAEEQGPRVSWKMTRFMVRTRNTAEHMLPYNQAP</sequence>
<evidence type="ECO:0000313" key="2">
    <source>
        <dbReference type="EMBL" id="PNH05936.1"/>
    </source>
</evidence>
<name>A0A2J8A0A2_9CHLO</name>
<reference evidence="2 3" key="1">
    <citation type="journal article" date="2017" name="Mol. Biol. Evol.">
        <title>The 4-celled Tetrabaena socialis nuclear genome reveals the essential components for genetic control of cell number at the origin of multicellularity in the volvocine lineage.</title>
        <authorList>
            <person name="Featherston J."/>
            <person name="Arakaki Y."/>
            <person name="Hanschen E.R."/>
            <person name="Ferris P.J."/>
            <person name="Michod R.E."/>
            <person name="Olson B.J.S.C."/>
            <person name="Nozaki H."/>
            <person name="Durand P.M."/>
        </authorList>
    </citation>
    <scope>NUCLEOTIDE SEQUENCE [LARGE SCALE GENOMIC DNA]</scope>
    <source>
        <strain evidence="2 3">NIES-571</strain>
    </source>
</reference>
<evidence type="ECO:0000313" key="3">
    <source>
        <dbReference type="Proteomes" id="UP000236333"/>
    </source>
</evidence>
<dbReference type="AlphaFoldDB" id="A0A2J8A0A2"/>
<keyword evidence="3" id="KW-1185">Reference proteome</keyword>
<gene>
    <name evidence="2" type="ORF">TSOC_007760</name>
</gene>
<feature type="region of interest" description="Disordered" evidence="1">
    <location>
        <begin position="101"/>
        <end position="128"/>
    </location>
</feature>